<dbReference type="Gene3D" id="2.60.120.620">
    <property type="entry name" value="q2cbj1_9rhob like domain"/>
    <property type="match status" value="1"/>
</dbReference>
<evidence type="ECO:0008006" key="9">
    <source>
        <dbReference type="Google" id="ProtNLM"/>
    </source>
</evidence>
<dbReference type="GO" id="GO:0051213">
    <property type="term" value="F:dioxygenase activity"/>
    <property type="evidence" value="ECO:0007669"/>
    <property type="project" value="UniProtKB-KW"/>
</dbReference>
<evidence type="ECO:0000256" key="2">
    <source>
        <dbReference type="ARBA" id="ARBA00005830"/>
    </source>
</evidence>
<protein>
    <recommendedName>
        <fullName evidence="9">Fe2OG dioxygenase domain-containing protein</fullName>
    </recommendedName>
</protein>
<dbReference type="AlphaFoldDB" id="A0A364KW50"/>
<evidence type="ECO:0000256" key="1">
    <source>
        <dbReference type="ARBA" id="ARBA00001962"/>
    </source>
</evidence>
<comment type="caution">
    <text evidence="7">The sequence shown here is derived from an EMBL/GenBank/DDBJ whole genome shotgun (WGS) entry which is preliminary data.</text>
</comment>
<accession>A0A364KW50</accession>
<evidence type="ECO:0000256" key="5">
    <source>
        <dbReference type="ARBA" id="ARBA00023002"/>
    </source>
</evidence>
<keyword evidence="6" id="KW-0408">Iron</keyword>
<dbReference type="GeneID" id="63793002"/>
<keyword evidence="3" id="KW-0479">Metal-binding</keyword>
<comment type="similarity">
    <text evidence="2">Belongs to the PhyH family.</text>
</comment>
<dbReference type="OrthoDB" id="445007at2759"/>
<evidence type="ECO:0000256" key="4">
    <source>
        <dbReference type="ARBA" id="ARBA00022964"/>
    </source>
</evidence>
<dbReference type="PANTHER" id="PTHR20883">
    <property type="entry name" value="PHYTANOYL-COA DIOXYGENASE DOMAIN CONTAINING 1"/>
    <property type="match status" value="1"/>
</dbReference>
<evidence type="ECO:0000313" key="8">
    <source>
        <dbReference type="Proteomes" id="UP000249363"/>
    </source>
</evidence>
<dbReference type="SUPFAM" id="SSF51197">
    <property type="entry name" value="Clavaminate synthase-like"/>
    <property type="match status" value="1"/>
</dbReference>
<keyword evidence="8" id="KW-1185">Reference proteome</keyword>
<dbReference type="InterPro" id="IPR008775">
    <property type="entry name" value="Phytyl_CoA_dOase-like"/>
</dbReference>
<evidence type="ECO:0000256" key="6">
    <source>
        <dbReference type="ARBA" id="ARBA00023004"/>
    </source>
</evidence>
<name>A0A364KW50_TALAM</name>
<reference evidence="7 8" key="1">
    <citation type="journal article" date="2017" name="Biotechnol. Biofuels">
        <title>Differential beta-glucosidase expression as a function of carbon source availability in Talaromyces amestolkiae: a genomic and proteomic approach.</title>
        <authorList>
            <person name="de Eugenio L.I."/>
            <person name="Mendez-Liter J.A."/>
            <person name="Nieto-Dominguez M."/>
            <person name="Alonso L."/>
            <person name="Gil-Munoz J."/>
            <person name="Barriuso J."/>
            <person name="Prieto A."/>
            <person name="Martinez M.J."/>
        </authorList>
    </citation>
    <scope>NUCLEOTIDE SEQUENCE [LARGE SCALE GENOMIC DNA]</scope>
    <source>
        <strain evidence="7 8">CIB</strain>
    </source>
</reference>
<sequence>MTVTINESSVPHKVDFSTPLSDVIRHIKEDGAVIVRGFMDLETIQKLQEEVDTAIQKGSFGPRYQEYNEEAGETPKHEIYKRGEGKKTKHMKNLALTSETFRNKVLNHKWMHDVCEQIYGEEFGDYWMNCAHILHLEPGEKAQFFHRDTGVYRVSDFRRRWNDPEFMINFLVSLTEFREDNGATQLIPGSHRWDAAHPPTFYGSDEAVPAILQPGDAVVYLGSLFHGAGENRSSTYRRGMIVSMHPGHFTPMESHFHLPKELVESMTPLAQQMVGWRTMHNANMIPIWQAGDDKIEDVLRLHHKEAY</sequence>
<evidence type="ECO:0000313" key="7">
    <source>
        <dbReference type="EMBL" id="RAO67774.1"/>
    </source>
</evidence>
<dbReference type="GO" id="GO:0046872">
    <property type="term" value="F:metal ion binding"/>
    <property type="evidence" value="ECO:0007669"/>
    <property type="project" value="UniProtKB-KW"/>
</dbReference>
<dbReference type="Pfam" id="PF05721">
    <property type="entry name" value="PhyH"/>
    <property type="match status" value="1"/>
</dbReference>
<keyword evidence="4" id="KW-0223">Dioxygenase</keyword>
<evidence type="ECO:0000256" key="3">
    <source>
        <dbReference type="ARBA" id="ARBA00022723"/>
    </source>
</evidence>
<dbReference type="Proteomes" id="UP000249363">
    <property type="component" value="Unassembled WGS sequence"/>
</dbReference>
<dbReference type="RefSeq" id="XP_040732290.1">
    <property type="nucleotide sequence ID" value="XM_040876080.1"/>
</dbReference>
<proteinExistence type="inferred from homology"/>
<gene>
    <name evidence="7" type="ORF">BHQ10_003786</name>
</gene>
<comment type="cofactor">
    <cofactor evidence="1">
        <name>Fe cation</name>
        <dbReference type="ChEBI" id="CHEBI:24875"/>
    </cofactor>
</comment>
<organism evidence="7 8">
    <name type="scientific">Talaromyces amestolkiae</name>
    <dbReference type="NCBI Taxonomy" id="1196081"/>
    <lineage>
        <taxon>Eukaryota</taxon>
        <taxon>Fungi</taxon>
        <taxon>Dikarya</taxon>
        <taxon>Ascomycota</taxon>
        <taxon>Pezizomycotina</taxon>
        <taxon>Eurotiomycetes</taxon>
        <taxon>Eurotiomycetidae</taxon>
        <taxon>Eurotiales</taxon>
        <taxon>Trichocomaceae</taxon>
        <taxon>Talaromyces</taxon>
        <taxon>Talaromyces sect. Talaromyces</taxon>
    </lineage>
</organism>
<keyword evidence="5" id="KW-0560">Oxidoreductase</keyword>
<dbReference type="PANTHER" id="PTHR20883:SF19">
    <property type="entry name" value="MULTIFUNCTIONAL DIOXYGENASE AUSE"/>
    <property type="match status" value="1"/>
</dbReference>
<dbReference type="EMBL" id="MIKG01000006">
    <property type="protein sequence ID" value="RAO67774.1"/>
    <property type="molecule type" value="Genomic_DNA"/>
</dbReference>
<dbReference type="STRING" id="1196081.A0A364KW50"/>